<evidence type="ECO:0000259" key="7">
    <source>
        <dbReference type="Pfam" id="PF00892"/>
    </source>
</evidence>
<reference evidence="8 9" key="1">
    <citation type="submission" date="2016-10" db="EMBL/GenBank/DDBJ databases">
        <authorList>
            <person name="Varghese N."/>
            <person name="Submissions S."/>
        </authorList>
    </citation>
    <scope>NUCLEOTIDE SEQUENCE [LARGE SCALE GENOMIC DNA]</scope>
    <source>
        <strain evidence="8 9">DSM 26672</strain>
    </source>
</reference>
<proteinExistence type="inferred from homology"/>
<dbReference type="SUPFAM" id="SSF103481">
    <property type="entry name" value="Multidrug resistance efflux transporter EmrE"/>
    <property type="match status" value="2"/>
</dbReference>
<evidence type="ECO:0000256" key="3">
    <source>
        <dbReference type="ARBA" id="ARBA00022692"/>
    </source>
</evidence>
<feature type="transmembrane region" description="Helical" evidence="6">
    <location>
        <begin position="214"/>
        <end position="234"/>
    </location>
</feature>
<feature type="transmembrane region" description="Helical" evidence="6">
    <location>
        <begin position="61"/>
        <end position="81"/>
    </location>
</feature>
<dbReference type="InterPro" id="IPR000620">
    <property type="entry name" value="EamA_dom"/>
</dbReference>
<evidence type="ECO:0000313" key="8">
    <source>
        <dbReference type="EMBL" id="SDF34537.1"/>
    </source>
</evidence>
<evidence type="ECO:0000256" key="6">
    <source>
        <dbReference type="SAM" id="Phobius"/>
    </source>
</evidence>
<feature type="transmembrane region" description="Helical" evidence="6">
    <location>
        <begin position="32"/>
        <end position="55"/>
    </location>
</feature>
<evidence type="ECO:0000256" key="5">
    <source>
        <dbReference type="ARBA" id="ARBA00023136"/>
    </source>
</evidence>
<evidence type="ECO:0000256" key="2">
    <source>
        <dbReference type="ARBA" id="ARBA00007362"/>
    </source>
</evidence>
<feature type="transmembrane region" description="Helical" evidence="6">
    <location>
        <begin position="278"/>
        <end position="295"/>
    </location>
</feature>
<feature type="domain" description="EamA" evidence="7">
    <location>
        <begin position="39"/>
        <end position="167"/>
    </location>
</feature>
<dbReference type="InterPro" id="IPR037185">
    <property type="entry name" value="EmrE-like"/>
</dbReference>
<dbReference type="Gene3D" id="1.10.3730.20">
    <property type="match status" value="1"/>
</dbReference>
<keyword evidence="9" id="KW-1185">Reference proteome</keyword>
<feature type="transmembrane region" description="Helical" evidence="6">
    <location>
        <begin position="122"/>
        <end position="144"/>
    </location>
</feature>
<comment type="subcellular location">
    <subcellularLocation>
        <location evidence="1">Membrane</location>
        <topology evidence="1">Multi-pass membrane protein</topology>
    </subcellularLocation>
</comment>
<evidence type="ECO:0000313" key="9">
    <source>
        <dbReference type="Proteomes" id="UP000199468"/>
    </source>
</evidence>
<feature type="transmembrane region" description="Helical" evidence="6">
    <location>
        <begin position="179"/>
        <end position="202"/>
    </location>
</feature>
<feature type="domain" description="EamA" evidence="7">
    <location>
        <begin position="189"/>
        <end position="318"/>
    </location>
</feature>
<comment type="caution">
    <text evidence="8">The sequence shown here is derived from an EMBL/GenBank/DDBJ whole genome shotgun (WGS) entry which is preliminary data.</text>
</comment>
<name>A0ABY0NE85_9HYPH</name>
<feature type="transmembrane region" description="Helical" evidence="6">
    <location>
        <begin position="93"/>
        <end position="116"/>
    </location>
</feature>
<evidence type="ECO:0000256" key="4">
    <source>
        <dbReference type="ARBA" id="ARBA00022989"/>
    </source>
</evidence>
<dbReference type="Proteomes" id="UP000199468">
    <property type="component" value="Unassembled WGS sequence"/>
</dbReference>
<protein>
    <submittedName>
        <fullName evidence="8">Permease of the drug/metabolite transporter (DMT) superfamily</fullName>
    </submittedName>
</protein>
<feature type="transmembrane region" description="Helical" evidence="6">
    <location>
        <begin position="151"/>
        <end position="167"/>
    </location>
</feature>
<dbReference type="InterPro" id="IPR050638">
    <property type="entry name" value="AA-Vitamin_Transporters"/>
</dbReference>
<organism evidence="8 9">
    <name type="scientific">Bosea robiniae</name>
    <dbReference type="NCBI Taxonomy" id="1036780"/>
    <lineage>
        <taxon>Bacteria</taxon>
        <taxon>Pseudomonadati</taxon>
        <taxon>Pseudomonadota</taxon>
        <taxon>Alphaproteobacteria</taxon>
        <taxon>Hyphomicrobiales</taxon>
        <taxon>Boseaceae</taxon>
        <taxon>Bosea</taxon>
    </lineage>
</organism>
<feature type="transmembrane region" description="Helical" evidence="6">
    <location>
        <begin position="246"/>
        <end position="266"/>
    </location>
</feature>
<keyword evidence="3 6" id="KW-0812">Transmembrane</keyword>
<evidence type="ECO:0000256" key="1">
    <source>
        <dbReference type="ARBA" id="ARBA00004141"/>
    </source>
</evidence>
<comment type="similarity">
    <text evidence="2">Belongs to the EamA transporter family.</text>
</comment>
<dbReference type="Pfam" id="PF00892">
    <property type="entry name" value="EamA"/>
    <property type="match status" value="2"/>
</dbReference>
<feature type="transmembrane region" description="Helical" evidence="6">
    <location>
        <begin position="301"/>
        <end position="318"/>
    </location>
</feature>
<sequence>MGVGALALCQVPSIGARDGEVQRFRVSMSSPLILRAIPLLFTFLWSTGWVVAGYSARHADALTFLVVRFSCAAALLTLIALATGAPWPRSRRAVIDVAITGILLHGIYLAGVWWAVRHGLPAGISGLIAGLQPILTALFAPALVGERISGIRWLGIACGFLGIALVLEPQLANVEPAALWGIAVPMLINIGGMFAVTFGSFYQKARVISGDLRTITAIQYVAAGLVVLPFAVAFEPMRIDWNLTMLLVLAWSVIVLSIGSIWLYLFMLRRGEVSRIVTFLYLVPALVAVEAWLLFGETLTPLQIGGMAVTILGVVLASRK</sequence>
<keyword evidence="5 6" id="KW-0472">Membrane</keyword>
<dbReference type="EMBL" id="FNBZ01000001">
    <property type="protein sequence ID" value="SDF34537.1"/>
    <property type="molecule type" value="Genomic_DNA"/>
</dbReference>
<dbReference type="PANTHER" id="PTHR32322:SF2">
    <property type="entry name" value="EAMA DOMAIN-CONTAINING PROTEIN"/>
    <property type="match status" value="1"/>
</dbReference>
<dbReference type="PANTHER" id="PTHR32322">
    <property type="entry name" value="INNER MEMBRANE TRANSPORTER"/>
    <property type="match status" value="1"/>
</dbReference>
<gene>
    <name evidence="8" type="ORF">SAMN05421844_101386</name>
</gene>
<keyword evidence="4 6" id="KW-1133">Transmembrane helix</keyword>
<accession>A0ABY0NE85</accession>